<name>A0A8B6BJU6_MYTGA</name>
<dbReference type="EMBL" id="UYJE01000285">
    <property type="protein sequence ID" value="VDH91965.1"/>
    <property type="molecule type" value="Genomic_DNA"/>
</dbReference>
<protein>
    <submittedName>
        <fullName evidence="2">Uncharacterized protein</fullName>
    </submittedName>
</protein>
<dbReference type="Proteomes" id="UP000596742">
    <property type="component" value="Unassembled WGS sequence"/>
</dbReference>
<dbReference type="OrthoDB" id="6197257at2759"/>
<sequence>MNDVEKMISLYQTLESEITFIKSKKVKGLKDGDKENLLPIDINEKHEADKNEKQEADKYVPSSYGIQKILLEKYVLEDRIKVLDDQLKMLVKEKDQHNQQYRTLSENIEEKKKENELRGDSQKLIQLESQCNINQDTNKKPKLEGNDLDCQLVQNRQKTEMDTLIQQVRNEPTETTQVKNQLQEEVFKLEAKKSDLIMTIEKLQKNQEVDDKNATEELQRKIIELQEKEKSSTDQFALLQKENGRLKIEIDRLMAKAIVKKYISFHSVLKQPQSDQAVNGILDLLRGQYSDTDLETVEESKRKKNTPLLVVLYNLSRIAEDVKGALSGIEASSDVALVILHSKEIKKPSEKILTESDFKKLGIIVDINFVTAKGIISNDGTDKAIHQLVGFINKF</sequence>
<evidence type="ECO:0000256" key="1">
    <source>
        <dbReference type="SAM" id="Coils"/>
    </source>
</evidence>
<reference evidence="2" key="1">
    <citation type="submission" date="2018-11" db="EMBL/GenBank/DDBJ databases">
        <authorList>
            <person name="Alioto T."/>
            <person name="Alioto T."/>
        </authorList>
    </citation>
    <scope>NUCLEOTIDE SEQUENCE</scope>
</reference>
<evidence type="ECO:0000313" key="2">
    <source>
        <dbReference type="EMBL" id="VDH91965.1"/>
    </source>
</evidence>
<organism evidence="2 3">
    <name type="scientific">Mytilus galloprovincialis</name>
    <name type="common">Mediterranean mussel</name>
    <dbReference type="NCBI Taxonomy" id="29158"/>
    <lineage>
        <taxon>Eukaryota</taxon>
        <taxon>Metazoa</taxon>
        <taxon>Spiralia</taxon>
        <taxon>Lophotrochozoa</taxon>
        <taxon>Mollusca</taxon>
        <taxon>Bivalvia</taxon>
        <taxon>Autobranchia</taxon>
        <taxon>Pteriomorphia</taxon>
        <taxon>Mytilida</taxon>
        <taxon>Mytiloidea</taxon>
        <taxon>Mytilidae</taxon>
        <taxon>Mytilinae</taxon>
        <taxon>Mytilus</taxon>
    </lineage>
</organism>
<proteinExistence type="predicted"/>
<gene>
    <name evidence="2" type="ORF">MGAL_10B048910</name>
</gene>
<feature type="coiled-coil region" evidence="1">
    <location>
        <begin position="80"/>
        <end position="114"/>
    </location>
</feature>
<evidence type="ECO:0000313" key="3">
    <source>
        <dbReference type="Proteomes" id="UP000596742"/>
    </source>
</evidence>
<comment type="caution">
    <text evidence="2">The sequence shown here is derived from an EMBL/GenBank/DDBJ whole genome shotgun (WGS) entry which is preliminary data.</text>
</comment>
<keyword evidence="3" id="KW-1185">Reference proteome</keyword>
<dbReference type="AlphaFoldDB" id="A0A8B6BJU6"/>
<accession>A0A8B6BJU6</accession>
<feature type="coiled-coil region" evidence="1">
    <location>
        <begin position="179"/>
        <end position="256"/>
    </location>
</feature>
<keyword evidence="1" id="KW-0175">Coiled coil</keyword>